<protein>
    <submittedName>
        <fullName evidence="2">Uncharacterized protein</fullName>
    </submittedName>
</protein>
<gene>
    <name evidence="2" type="ORF">MCHLO_02678</name>
</gene>
<evidence type="ECO:0000313" key="2">
    <source>
        <dbReference type="EMBL" id="GAT45085.1"/>
    </source>
</evidence>
<keyword evidence="3" id="KW-1185">Reference proteome</keyword>
<organism evidence="2 3">
    <name type="scientific">Mycena chlorophos</name>
    <name type="common">Agaric fungus</name>
    <name type="synonym">Agaricus chlorophos</name>
    <dbReference type="NCBI Taxonomy" id="658473"/>
    <lineage>
        <taxon>Eukaryota</taxon>
        <taxon>Fungi</taxon>
        <taxon>Dikarya</taxon>
        <taxon>Basidiomycota</taxon>
        <taxon>Agaricomycotina</taxon>
        <taxon>Agaricomycetes</taxon>
        <taxon>Agaricomycetidae</taxon>
        <taxon>Agaricales</taxon>
        <taxon>Marasmiineae</taxon>
        <taxon>Mycenaceae</taxon>
        <taxon>Mycena</taxon>
    </lineage>
</organism>
<name>A0ABQ0L1R4_MYCCL</name>
<evidence type="ECO:0000256" key="1">
    <source>
        <dbReference type="SAM" id="MobiDB-lite"/>
    </source>
</evidence>
<reference evidence="2" key="1">
    <citation type="submission" date="2014-09" db="EMBL/GenBank/DDBJ databases">
        <title>Genome sequence of the luminous mushroom Mycena chlorophos for searching fungal bioluminescence genes.</title>
        <authorList>
            <person name="Tanaka Y."/>
            <person name="Kasuga D."/>
            <person name="Oba Y."/>
            <person name="Hase S."/>
            <person name="Sato K."/>
            <person name="Oba Y."/>
            <person name="Sakakibara Y."/>
        </authorList>
    </citation>
    <scope>NUCLEOTIDE SEQUENCE</scope>
</reference>
<proteinExistence type="predicted"/>
<sequence length="99" mass="11433">AYRLVVIIANEWFSFFENWQHDRARFDPGEFKIAERAHRLWNSGSGILEQPRDSQGRRVWRVANTAVLAEDEEDETDSQGDTGAEEDEADEETTSDEET</sequence>
<feature type="compositionally biased region" description="Acidic residues" evidence="1">
    <location>
        <begin position="69"/>
        <end position="99"/>
    </location>
</feature>
<dbReference type="EMBL" id="DF840713">
    <property type="protein sequence ID" value="GAT45085.1"/>
    <property type="molecule type" value="Genomic_DNA"/>
</dbReference>
<accession>A0ABQ0L1R4</accession>
<dbReference type="Proteomes" id="UP000815677">
    <property type="component" value="Unassembled WGS sequence"/>
</dbReference>
<evidence type="ECO:0000313" key="3">
    <source>
        <dbReference type="Proteomes" id="UP000815677"/>
    </source>
</evidence>
<feature type="region of interest" description="Disordered" evidence="1">
    <location>
        <begin position="66"/>
        <end position="99"/>
    </location>
</feature>
<feature type="non-terminal residue" evidence="2">
    <location>
        <position position="1"/>
    </location>
</feature>